<feature type="compositionally biased region" description="Low complexity" evidence="1">
    <location>
        <begin position="1029"/>
        <end position="1046"/>
    </location>
</feature>
<accession>A0A5J4VZA5</accession>
<feature type="region of interest" description="Disordered" evidence="1">
    <location>
        <begin position="349"/>
        <end position="368"/>
    </location>
</feature>
<feature type="region of interest" description="Disordered" evidence="1">
    <location>
        <begin position="1027"/>
        <end position="1046"/>
    </location>
</feature>
<evidence type="ECO:0000313" key="3">
    <source>
        <dbReference type="Proteomes" id="UP000324800"/>
    </source>
</evidence>
<protein>
    <submittedName>
        <fullName evidence="2">Uncharacterized protein</fullName>
    </submittedName>
</protein>
<feature type="compositionally biased region" description="Low complexity" evidence="1">
    <location>
        <begin position="349"/>
        <end position="367"/>
    </location>
</feature>
<proteinExistence type="predicted"/>
<comment type="caution">
    <text evidence="2">The sequence shown here is derived from an EMBL/GenBank/DDBJ whole genome shotgun (WGS) entry which is preliminary data.</text>
</comment>
<reference evidence="2 3" key="1">
    <citation type="submission" date="2019-03" db="EMBL/GenBank/DDBJ databases">
        <title>Single cell metagenomics reveals metabolic interactions within the superorganism composed of flagellate Streblomastix strix and complex community of Bacteroidetes bacteria on its surface.</title>
        <authorList>
            <person name="Treitli S.C."/>
            <person name="Kolisko M."/>
            <person name="Husnik F."/>
            <person name="Keeling P."/>
            <person name="Hampl V."/>
        </authorList>
    </citation>
    <scope>NUCLEOTIDE SEQUENCE [LARGE SCALE GENOMIC DNA]</scope>
    <source>
        <strain evidence="2">ST1C</strain>
    </source>
</reference>
<evidence type="ECO:0000313" key="2">
    <source>
        <dbReference type="EMBL" id="KAA6387720.1"/>
    </source>
</evidence>
<feature type="non-terminal residue" evidence="2">
    <location>
        <position position="1"/>
    </location>
</feature>
<organism evidence="2 3">
    <name type="scientific">Streblomastix strix</name>
    <dbReference type="NCBI Taxonomy" id="222440"/>
    <lineage>
        <taxon>Eukaryota</taxon>
        <taxon>Metamonada</taxon>
        <taxon>Preaxostyla</taxon>
        <taxon>Oxymonadida</taxon>
        <taxon>Streblomastigidae</taxon>
        <taxon>Streblomastix</taxon>
    </lineage>
</organism>
<evidence type="ECO:0000256" key="1">
    <source>
        <dbReference type="SAM" id="MobiDB-lite"/>
    </source>
</evidence>
<feature type="compositionally biased region" description="Acidic residues" evidence="1">
    <location>
        <begin position="722"/>
        <end position="737"/>
    </location>
</feature>
<feature type="region of interest" description="Disordered" evidence="1">
    <location>
        <begin position="713"/>
        <end position="738"/>
    </location>
</feature>
<dbReference type="EMBL" id="SNRW01004259">
    <property type="protein sequence ID" value="KAA6387720.1"/>
    <property type="molecule type" value="Genomic_DNA"/>
</dbReference>
<gene>
    <name evidence="2" type="ORF">EZS28_016754</name>
</gene>
<dbReference type="AlphaFoldDB" id="A0A5J4VZA5"/>
<sequence>IEAEGVVFKECVSDVSLKGQGGALYVNMTEFEVKLSFTRCLFVSNEADSGSNIFIAYKNQSQRIGQESFLGCTAVTGISHEQDISVCFSVGNGSEQFIDERNILHSSWQKQKSENVVKFISHSDENHKFDSSIKCGSVSNPCDIFSSVIRYIEKERPTSDGSSGRVETLVYQKGKYESKVMTLSQTRADTINIVGCAMNETQLSAQPSFTNVMIQGGDGQSVIIERLNMSMQEIAPLVGFVNVRGSNAGLVLSDLIVRGSLGIQAHNSSLQPPYLFSVVGYAVVQNVVIEHVYLITGNILQVNGLRRIEGKKEMEWLGMTTPGIYECIFEDIMTNESSLIILHDSQQPSSSISQQSNNQQNNKQQSNTLSVNDKSDIFTIQDVFFSECVTSLKTSDQNQRGGLIHLHSEGLKMLITNSLIQRCIVHGRNMIYVSWMGNDETGTGAKVATIANTIIANCTAAIPGMKILSKQAYDTPTWEQYNELQQKMNSEHITNQLYADGNTVYDEANKHGLIFLESLNKGDSQGISPIHFEVSGIFVIGCHSAVGSGMSVTKLLMELTDSVFVVPLCYSNIIYLNQTLGTIDNCVLKGQNGTFQDPSLLTKIQLDEADSKDMCPNNAHYYSSSSYGLLYITQGQYEIDNVLFDESKVGSVRVDNGTAVLNNITFIESEMKEGSYYDGSQILIQCTGNSNVEVIEATINGKNEDDCMYIGNGGRNKQSQFNEEEDEEQEGQEEDEKECQFGIVQEKQCLVDVSELWKMRQMPITSLKSAKLIVNVSDIEEPLKFSIEGDKMVPTLYMVMIVELRKKTKEEIKNESETNKDYERKFFRSNLEYSPFKANDLSFKFVKKQYLNDYKVNLDDLPRDKSGHIIWPLDNATEMPVYERAIIQGVWKAEFSMRDYSWLDTRNYIYGVLGSNDQVTFTGENAEEEKSIELDIEILEGEQFVNFYIFQNIEIWIWIIPFFAAGMAQPYMKGRNISNFMNDSLSYQNMMEFARMPKIPDERQHLLEIQIPGDRYTPKSLKSQTYLHTSSYQSPSSPYSSPSDTLSTYAESLRSRLDELEKREQSLYMNQNSPQNRKQSFHLQYPLQEQGTLNEQLTQYMANVQPVTVDFSSIPSNSFQVRGIDWGQTGPPATLGVSQTGLNKLPEDLLVLQQRQERLMGNMSPKSKTMSSYVVKPKKYY</sequence>
<dbReference type="Proteomes" id="UP000324800">
    <property type="component" value="Unassembled WGS sequence"/>
</dbReference>
<name>A0A5J4VZA5_9EUKA</name>